<dbReference type="InterPro" id="IPR013597">
    <property type="entry name" value="Mat_intron_G2"/>
</dbReference>
<dbReference type="AlphaFoldDB" id="A0A8J3NID4"/>
<dbReference type="CDD" id="cd01651">
    <property type="entry name" value="RT_G2_intron"/>
    <property type="match status" value="1"/>
</dbReference>
<dbReference type="Proteomes" id="UP000601223">
    <property type="component" value="Unassembled WGS sequence"/>
</dbReference>
<dbReference type="InterPro" id="IPR043502">
    <property type="entry name" value="DNA/RNA_pol_sf"/>
</dbReference>
<dbReference type="SUPFAM" id="SSF56672">
    <property type="entry name" value="DNA/RNA polymerases"/>
    <property type="match status" value="1"/>
</dbReference>
<dbReference type="Pfam" id="PF08388">
    <property type="entry name" value="GIIM"/>
    <property type="match status" value="1"/>
</dbReference>
<dbReference type="Pfam" id="PF00078">
    <property type="entry name" value="RVT_1"/>
    <property type="match status" value="1"/>
</dbReference>
<evidence type="ECO:0000259" key="1">
    <source>
        <dbReference type="PROSITE" id="PS50878"/>
    </source>
</evidence>
<dbReference type="InterPro" id="IPR030931">
    <property type="entry name" value="Group_II_RT_mat"/>
</dbReference>
<feature type="domain" description="Reverse transcriptase" evidence="1">
    <location>
        <begin position="88"/>
        <end position="338"/>
    </location>
</feature>
<dbReference type="RefSeq" id="WP_239125796.1">
    <property type="nucleotide sequence ID" value="NZ_BONF01000017.1"/>
</dbReference>
<keyword evidence="3" id="KW-1185">Reference proteome</keyword>
<dbReference type="InterPro" id="IPR000477">
    <property type="entry name" value="RT_dom"/>
</dbReference>
<dbReference type="GO" id="GO:0003964">
    <property type="term" value="F:RNA-directed DNA polymerase activity"/>
    <property type="evidence" value="ECO:0007669"/>
    <property type="project" value="UniProtKB-KW"/>
</dbReference>
<keyword evidence="2" id="KW-0548">Nucleotidyltransferase</keyword>
<reference evidence="2 3" key="1">
    <citation type="submission" date="2021-01" db="EMBL/GenBank/DDBJ databases">
        <title>Whole genome shotgun sequence of Catellatospora bangladeshensis NBRC 107357.</title>
        <authorList>
            <person name="Komaki H."/>
            <person name="Tamura T."/>
        </authorList>
    </citation>
    <scope>NUCLEOTIDE SEQUENCE [LARGE SCALE GENOMIC DNA]</scope>
    <source>
        <strain evidence="2 3">NBRC 107357</strain>
    </source>
</reference>
<evidence type="ECO:0000313" key="3">
    <source>
        <dbReference type="Proteomes" id="UP000601223"/>
    </source>
</evidence>
<dbReference type="PROSITE" id="PS50878">
    <property type="entry name" value="RT_POL"/>
    <property type="match status" value="1"/>
</dbReference>
<gene>
    <name evidence="2" type="ORF">Cba03nite_33960</name>
</gene>
<evidence type="ECO:0000313" key="2">
    <source>
        <dbReference type="EMBL" id="GIF82047.1"/>
    </source>
</evidence>
<protein>
    <submittedName>
        <fullName evidence="2">Group II intron reverse transcriptase/maturase</fullName>
    </submittedName>
</protein>
<sequence>MNTDELASALMRAEIRVLEIQTKLHRWATNDPHKKFDDLFNLVTDPAFLLVAWDRVRGNKGAKTAGVDGRTAASIQVTVGVQEFLNGLRSSLKDRTFCPLPVRERMIPKAGGKLRRLGIPTIADRVVQASLKLVLEPIFEADFLPCSYGFRPKRRARDAVAEVTFLTSGNSRYDWIVEGDIKACFDEISHPALMHRVRMRISDKRVLDLVKAFLKAGILSEERMLRKTDAGAPQGAILSPLLSNVALAVLDEHIAQAPGGPSSAAHVRLRRRAKGLPNVRLVRYADDWCLMVAGTREDADALREEIAGVLATMGLRLSEDKTLITHIEEGLDFLGWRIQRHVKKGTADQRHVYTYPSKKALANITGKIKTLCRQTTNQTLADLLLGLNQAVAGWCQYFRPGVSFQTFQYLRAFLWKHVWSWIRRKHPKTTWKDLRRRYSGGRWWPSDDGITLFDPGKVRTIVYRYRGAKIPTPWSEPI</sequence>
<dbReference type="PANTHER" id="PTHR34047:SF8">
    <property type="entry name" value="PROTEIN YKFC"/>
    <property type="match status" value="1"/>
</dbReference>
<accession>A0A8J3NID4</accession>
<keyword evidence="2" id="KW-0808">Transferase</keyword>
<dbReference type="EMBL" id="BONF01000017">
    <property type="protein sequence ID" value="GIF82047.1"/>
    <property type="molecule type" value="Genomic_DNA"/>
</dbReference>
<comment type="caution">
    <text evidence="2">The sequence shown here is derived from an EMBL/GenBank/DDBJ whole genome shotgun (WGS) entry which is preliminary data.</text>
</comment>
<dbReference type="PANTHER" id="PTHR34047">
    <property type="entry name" value="NUCLEAR INTRON MATURASE 1, MITOCHONDRIAL-RELATED"/>
    <property type="match status" value="1"/>
</dbReference>
<name>A0A8J3NID4_9ACTN</name>
<dbReference type="InterPro" id="IPR051083">
    <property type="entry name" value="GrpII_Intron_Splice-Mob/Def"/>
</dbReference>
<organism evidence="2 3">
    <name type="scientific">Catellatospora bangladeshensis</name>
    <dbReference type="NCBI Taxonomy" id="310355"/>
    <lineage>
        <taxon>Bacteria</taxon>
        <taxon>Bacillati</taxon>
        <taxon>Actinomycetota</taxon>
        <taxon>Actinomycetes</taxon>
        <taxon>Micromonosporales</taxon>
        <taxon>Micromonosporaceae</taxon>
        <taxon>Catellatospora</taxon>
    </lineage>
</organism>
<dbReference type="NCBIfam" id="TIGR04416">
    <property type="entry name" value="group_II_RT_mat"/>
    <property type="match status" value="1"/>
</dbReference>
<keyword evidence="2" id="KW-0695">RNA-directed DNA polymerase</keyword>
<proteinExistence type="predicted"/>